<evidence type="ECO:0000313" key="1">
    <source>
        <dbReference type="EMBL" id="KAF9758887.1"/>
    </source>
</evidence>
<accession>A0A8H7TVK1</accession>
<gene>
    <name evidence="1" type="ORF">IM811_000581</name>
</gene>
<dbReference type="EMBL" id="JADCTT010000001">
    <property type="protein sequence ID" value="KAF9758887.1"/>
    <property type="molecule type" value="Genomic_DNA"/>
</dbReference>
<comment type="caution">
    <text evidence="1">The sequence shown here is derived from an EMBL/GenBank/DDBJ whole genome shotgun (WGS) entry which is preliminary data.</text>
</comment>
<name>A0A8H7TVK1_BIOOC</name>
<protein>
    <submittedName>
        <fullName evidence="1">Uncharacterized protein</fullName>
    </submittedName>
</protein>
<sequence length="124" mass="12681">MSWMATSERTWTRISSGTEAIGQGGCGMPSTSGGEGSMLSSAKLARSSGIVRGCAGSSSGLAAPGCEGAEFFAAVVDEDAVAADVWDIACGLEPPGKCFSRYLLSTPLSSLRETQLVTMTITSF</sequence>
<dbReference type="Proteomes" id="UP000616885">
    <property type="component" value="Unassembled WGS sequence"/>
</dbReference>
<proteinExistence type="predicted"/>
<organism evidence="1 2">
    <name type="scientific">Bionectria ochroleuca</name>
    <name type="common">Gliocladium roseum</name>
    <dbReference type="NCBI Taxonomy" id="29856"/>
    <lineage>
        <taxon>Eukaryota</taxon>
        <taxon>Fungi</taxon>
        <taxon>Dikarya</taxon>
        <taxon>Ascomycota</taxon>
        <taxon>Pezizomycotina</taxon>
        <taxon>Sordariomycetes</taxon>
        <taxon>Hypocreomycetidae</taxon>
        <taxon>Hypocreales</taxon>
        <taxon>Bionectriaceae</taxon>
        <taxon>Clonostachys</taxon>
    </lineage>
</organism>
<reference evidence="1" key="1">
    <citation type="submission" date="2020-10" db="EMBL/GenBank/DDBJ databases">
        <title>High-Quality Genome Resource of Clonostachys rosea strain S41 by Oxford Nanopore Long-Read Sequencing.</title>
        <authorList>
            <person name="Wang H."/>
        </authorList>
    </citation>
    <scope>NUCLEOTIDE SEQUENCE</scope>
    <source>
        <strain evidence="1">S41</strain>
    </source>
</reference>
<dbReference type="AlphaFoldDB" id="A0A8H7TVK1"/>
<evidence type="ECO:0000313" key="2">
    <source>
        <dbReference type="Proteomes" id="UP000616885"/>
    </source>
</evidence>